<feature type="transmembrane region" description="Helical" evidence="5">
    <location>
        <begin position="48"/>
        <end position="69"/>
    </location>
</feature>
<dbReference type="RefSeq" id="WP_377457370.1">
    <property type="nucleotide sequence ID" value="NZ_JBHLUB010000001.1"/>
</dbReference>
<keyword evidence="4 5" id="KW-0472">Membrane</keyword>
<proteinExistence type="predicted"/>
<organism evidence="7 8">
    <name type="scientific">Micrococcoides hystricis</name>
    <dbReference type="NCBI Taxonomy" id="1572761"/>
    <lineage>
        <taxon>Bacteria</taxon>
        <taxon>Bacillati</taxon>
        <taxon>Actinomycetota</taxon>
        <taxon>Actinomycetes</taxon>
        <taxon>Micrococcales</taxon>
        <taxon>Micrococcaceae</taxon>
        <taxon>Micrococcoides</taxon>
    </lineage>
</organism>
<feature type="transmembrane region" description="Helical" evidence="5">
    <location>
        <begin position="381"/>
        <end position="401"/>
    </location>
</feature>
<dbReference type="Pfam" id="PF07690">
    <property type="entry name" value="MFS_1"/>
    <property type="match status" value="2"/>
</dbReference>
<comment type="caution">
    <text evidence="7">The sequence shown here is derived from an EMBL/GenBank/DDBJ whole genome shotgun (WGS) entry which is preliminary data.</text>
</comment>
<keyword evidence="2 5" id="KW-0812">Transmembrane</keyword>
<name>A0ABV6P7Y3_9MICC</name>
<evidence type="ECO:0000313" key="8">
    <source>
        <dbReference type="Proteomes" id="UP001589862"/>
    </source>
</evidence>
<evidence type="ECO:0000313" key="7">
    <source>
        <dbReference type="EMBL" id="MFC0580938.1"/>
    </source>
</evidence>
<accession>A0ABV6P7Y3</accession>
<evidence type="ECO:0000256" key="5">
    <source>
        <dbReference type="SAM" id="Phobius"/>
    </source>
</evidence>
<feature type="transmembrane region" description="Helical" evidence="5">
    <location>
        <begin position="81"/>
        <end position="101"/>
    </location>
</feature>
<evidence type="ECO:0000256" key="3">
    <source>
        <dbReference type="ARBA" id="ARBA00022989"/>
    </source>
</evidence>
<feature type="transmembrane region" description="Helical" evidence="5">
    <location>
        <begin position="281"/>
        <end position="302"/>
    </location>
</feature>
<gene>
    <name evidence="7" type="ORF">ACFFFR_00860</name>
</gene>
<dbReference type="Proteomes" id="UP001589862">
    <property type="component" value="Unassembled WGS sequence"/>
</dbReference>
<evidence type="ECO:0000256" key="2">
    <source>
        <dbReference type="ARBA" id="ARBA00022692"/>
    </source>
</evidence>
<keyword evidence="8" id="KW-1185">Reference proteome</keyword>
<keyword evidence="3 5" id="KW-1133">Transmembrane helix</keyword>
<feature type="transmembrane region" description="Helical" evidence="5">
    <location>
        <begin position="15"/>
        <end position="36"/>
    </location>
</feature>
<dbReference type="InterPro" id="IPR011701">
    <property type="entry name" value="MFS"/>
</dbReference>
<dbReference type="EMBL" id="JBHLUB010000001">
    <property type="protein sequence ID" value="MFC0580938.1"/>
    <property type="molecule type" value="Genomic_DNA"/>
</dbReference>
<sequence length="435" mass="44577">MLEPDERRRLQRRTVVSLAAAQIFSGIGTGSALALGSLMAEEITGSTALAGTSSLAFSLSGALLGIPLAQLAQRVGRRTALTLGLSLAAVGAVLMIAAPLWGFTTLLVGAFLIGLGNAANLQARFAATDLAAPERQGRDLSIVMWSVTVGAVAGPNLIGWGSQLGASLGLPALSGPFLYSLAGLILGIIILQVGLRPDPLLTARTLLEQGQQAQPNKTVPKRNFLGGLKTIVASPNALLALIAATIGHFVMVAVMAMTPVFMRGHAETTAGHDHAAMPDTLQLIGVTISLHIAGMYALSPLMGWLVDRWGRRQTILLGHVTLVAATLFAGLGRENTVLLVIGLFLLGLGWSASMVAASALMGEAVAAQVRPTAQGSLDSMMNFAGVAAAGLSGGLMTLTGFLGLNLISGALSVGVVLIVFVGLLKLRAPASPQLS</sequence>
<reference evidence="7 8" key="1">
    <citation type="submission" date="2024-09" db="EMBL/GenBank/DDBJ databases">
        <authorList>
            <person name="Sun Q."/>
            <person name="Mori K."/>
        </authorList>
    </citation>
    <scope>NUCLEOTIDE SEQUENCE [LARGE SCALE GENOMIC DNA]</scope>
    <source>
        <strain evidence="7 8">NCAIM B.02604</strain>
    </source>
</reference>
<feature type="transmembrane region" description="Helical" evidence="5">
    <location>
        <begin position="407"/>
        <end position="426"/>
    </location>
</feature>
<dbReference type="PROSITE" id="PS50850">
    <property type="entry name" value="MFS"/>
    <property type="match status" value="1"/>
</dbReference>
<dbReference type="InterPro" id="IPR036259">
    <property type="entry name" value="MFS_trans_sf"/>
</dbReference>
<comment type="subcellular location">
    <subcellularLocation>
        <location evidence="1">Cell membrane</location>
        <topology evidence="1">Multi-pass membrane protein</topology>
    </subcellularLocation>
</comment>
<feature type="domain" description="Major facilitator superfamily (MFS) profile" evidence="6">
    <location>
        <begin position="14"/>
        <end position="427"/>
    </location>
</feature>
<evidence type="ECO:0000256" key="1">
    <source>
        <dbReference type="ARBA" id="ARBA00004651"/>
    </source>
</evidence>
<feature type="transmembrane region" description="Helical" evidence="5">
    <location>
        <begin position="139"/>
        <end position="157"/>
    </location>
</feature>
<dbReference type="InterPro" id="IPR005829">
    <property type="entry name" value="Sugar_transporter_CS"/>
</dbReference>
<evidence type="ECO:0000259" key="6">
    <source>
        <dbReference type="PROSITE" id="PS50850"/>
    </source>
</evidence>
<dbReference type="PANTHER" id="PTHR23534:SF1">
    <property type="entry name" value="MAJOR FACILITATOR SUPERFAMILY PROTEIN"/>
    <property type="match status" value="1"/>
</dbReference>
<feature type="transmembrane region" description="Helical" evidence="5">
    <location>
        <begin position="238"/>
        <end position="261"/>
    </location>
</feature>
<dbReference type="PANTHER" id="PTHR23534">
    <property type="entry name" value="MFS PERMEASE"/>
    <property type="match status" value="1"/>
</dbReference>
<dbReference type="SUPFAM" id="SSF103473">
    <property type="entry name" value="MFS general substrate transporter"/>
    <property type="match status" value="1"/>
</dbReference>
<dbReference type="Gene3D" id="1.20.1250.20">
    <property type="entry name" value="MFS general substrate transporter like domains"/>
    <property type="match status" value="2"/>
</dbReference>
<dbReference type="InterPro" id="IPR020846">
    <property type="entry name" value="MFS_dom"/>
</dbReference>
<feature type="transmembrane region" description="Helical" evidence="5">
    <location>
        <begin position="337"/>
        <end position="360"/>
    </location>
</feature>
<protein>
    <submittedName>
        <fullName evidence="7">MFS transporter</fullName>
    </submittedName>
</protein>
<dbReference type="PROSITE" id="PS00216">
    <property type="entry name" value="SUGAR_TRANSPORT_1"/>
    <property type="match status" value="1"/>
</dbReference>
<feature type="transmembrane region" description="Helical" evidence="5">
    <location>
        <begin position="314"/>
        <end position="331"/>
    </location>
</feature>
<feature type="transmembrane region" description="Helical" evidence="5">
    <location>
        <begin position="177"/>
        <end position="195"/>
    </location>
</feature>
<evidence type="ECO:0000256" key="4">
    <source>
        <dbReference type="ARBA" id="ARBA00023136"/>
    </source>
</evidence>
<feature type="transmembrane region" description="Helical" evidence="5">
    <location>
        <begin position="107"/>
        <end position="127"/>
    </location>
</feature>